<dbReference type="EC" id="2.4.-.-" evidence="2"/>
<organism evidence="2 3">
    <name type="scientific">Ligilactobacillus faecis</name>
    <dbReference type="NCBI Taxonomy" id="762833"/>
    <lineage>
        <taxon>Bacteria</taxon>
        <taxon>Bacillati</taxon>
        <taxon>Bacillota</taxon>
        <taxon>Bacilli</taxon>
        <taxon>Lactobacillales</taxon>
        <taxon>Lactobacillaceae</taxon>
        <taxon>Ligilactobacillus</taxon>
    </lineage>
</organism>
<dbReference type="PANTHER" id="PTHR12526:SF630">
    <property type="entry name" value="GLYCOSYLTRANSFERASE"/>
    <property type="match status" value="1"/>
</dbReference>
<proteinExistence type="predicted"/>
<accession>A0ABV4DP95</accession>
<evidence type="ECO:0000259" key="1">
    <source>
        <dbReference type="Pfam" id="PF00534"/>
    </source>
</evidence>
<sequence>MIYLTGENVFTFNSGTEFSQFKRLQAFNEHGWPTKLLLRNYNRMLAKDIVAHGLESANILNMYDYFQEAVGLPRKERPLRLLKSIALQDYHIVGIDNNSSELRYQGRLLGKIEVMPETIGLIGSIEYLDTLGHPMVKEFWDWRGFLSLLETYHPDGSVATKQFLRPDGSVALEVTHMNLNDQIRPTSWKLLDYHGKNYFFDTEDQLYTFFLNEINATEPGIFISDRRTLDQCVANVILAPKKLAYIHSVPFADLKRKQRGILPIYQTALFDNSFTQVVFPTKTEADDVWQTLGLMTRPTVAFDSWVETVSKPKTLTAPKILIYVGRLAEDKKIIELLKCFKLMFASDQTLRFKLQGYFSDLAYQKKVEQAVVDFKISDVVTFVPYAPEVELYQEATLFLNASTSEGLGMNLLESLAHGVPVVSYAVEYTTGELLKDGENSVIVSNKTPSLLAKKALALLKSEDEYQRLAYGALQTAKQYDKAAFIASWAPLVQADHEDFGG</sequence>
<dbReference type="RefSeq" id="WP_369940758.1">
    <property type="nucleotide sequence ID" value="NZ_JBCLUF010000005.1"/>
</dbReference>
<dbReference type="InterPro" id="IPR001296">
    <property type="entry name" value="Glyco_trans_1"/>
</dbReference>
<protein>
    <submittedName>
        <fullName evidence="2">Glycosyltransferase</fullName>
        <ecNumber evidence="2">2.4.-.-</ecNumber>
    </submittedName>
</protein>
<evidence type="ECO:0000313" key="3">
    <source>
        <dbReference type="Proteomes" id="UP001565236"/>
    </source>
</evidence>
<dbReference type="GO" id="GO:0016757">
    <property type="term" value="F:glycosyltransferase activity"/>
    <property type="evidence" value="ECO:0007669"/>
    <property type="project" value="UniProtKB-KW"/>
</dbReference>
<feature type="domain" description="Glycosyl transferase family 1" evidence="1">
    <location>
        <begin position="316"/>
        <end position="472"/>
    </location>
</feature>
<comment type="caution">
    <text evidence="2">The sequence shown here is derived from an EMBL/GenBank/DDBJ whole genome shotgun (WGS) entry which is preliminary data.</text>
</comment>
<gene>
    <name evidence="2" type="ORF">AALT52_02110</name>
</gene>
<keyword evidence="2" id="KW-0328">Glycosyltransferase</keyword>
<keyword evidence="3" id="KW-1185">Reference proteome</keyword>
<dbReference type="Gene3D" id="3.40.50.2000">
    <property type="entry name" value="Glycogen Phosphorylase B"/>
    <property type="match status" value="3"/>
</dbReference>
<dbReference type="Pfam" id="PF00534">
    <property type="entry name" value="Glycos_transf_1"/>
    <property type="match status" value="1"/>
</dbReference>
<name>A0ABV4DP95_9LACO</name>
<evidence type="ECO:0000313" key="2">
    <source>
        <dbReference type="EMBL" id="MEY8661693.1"/>
    </source>
</evidence>
<keyword evidence="2" id="KW-0808">Transferase</keyword>
<reference evidence="2 3" key="1">
    <citation type="submission" date="2024-03" db="EMBL/GenBank/DDBJ databases">
        <title>Mouse gut bacterial collection (mGBC) of GemPharmatech.</title>
        <authorList>
            <person name="He Y."/>
            <person name="Dong L."/>
            <person name="Wu D."/>
            <person name="Gao X."/>
            <person name="Lin Z."/>
        </authorList>
    </citation>
    <scope>NUCLEOTIDE SEQUENCE [LARGE SCALE GENOMIC DNA]</scope>
    <source>
        <strain evidence="2 3">15-30</strain>
    </source>
</reference>
<dbReference type="SUPFAM" id="SSF53756">
    <property type="entry name" value="UDP-Glycosyltransferase/glycogen phosphorylase"/>
    <property type="match status" value="1"/>
</dbReference>
<dbReference type="Proteomes" id="UP001565236">
    <property type="component" value="Unassembled WGS sequence"/>
</dbReference>
<dbReference type="PANTHER" id="PTHR12526">
    <property type="entry name" value="GLYCOSYLTRANSFERASE"/>
    <property type="match status" value="1"/>
</dbReference>
<dbReference type="EMBL" id="JBCLUF010000005">
    <property type="protein sequence ID" value="MEY8661693.1"/>
    <property type="molecule type" value="Genomic_DNA"/>
</dbReference>